<proteinExistence type="predicted"/>
<dbReference type="OrthoDB" id="86584at2"/>
<reference evidence="1 2" key="1">
    <citation type="submission" date="2007-01" db="EMBL/GenBank/DDBJ databases">
        <title>Annotation of the draft genome assembly of Thermosinus carboxydivorans Nor1.</title>
        <authorList>
            <consortium name="US DOE Joint Genome Institute (JGI-ORNL)"/>
            <person name="Larimer F."/>
            <person name="Land M."/>
            <person name="Hauser L."/>
        </authorList>
    </citation>
    <scope>NUCLEOTIDE SEQUENCE [LARGE SCALE GENOMIC DNA]</scope>
    <source>
        <strain evidence="1 2">Nor1</strain>
    </source>
</reference>
<dbReference type="EMBL" id="AAWL01000021">
    <property type="protein sequence ID" value="EAX46804.1"/>
    <property type="molecule type" value="Genomic_DNA"/>
</dbReference>
<protein>
    <recommendedName>
        <fullName evidence="3">Lysine-N-methylase</fullName>
    </recommendedName>
</protein>
<name>A1HT39_9FIRM</name>
<accession>A1HT39</accession>
<gene>
    <name evidence="1" type="ORF">TcarDRAFT_0768</name>
</gene>
<dbReference type="RefSeq" id="WP_007290192.1">
    <property type="nucleotide sequence ID" value="NZ_AAWL01000021.1"/>
</dbReference>
<evidence type="ECO:0008006" key="3">
    <source>
        <dbReference type="Google" id="ProtNLM"/>
    </source>
</evidence>
<reference evidence="1 2" key="2">
    <citation type="submission" date="2007-01" db="EMBL/GenBank/DDBJ databases">
        <title>Sequencing of the draft genome and assembly of Thermosinus carboxydivorans Nor1.</title>
        <authorList>
            <consortium name="US DOE Joint Genome Institute (JGI-PGF)"/>
            <person name="Copeland A."/>
            <person name="Lucas S."/>
            <person name="Lapidus A."/>
            <person name="Barry K."/>
            <person name="Glavina del Rio T."/>
            <person name="Dalin E."/>
            <person name="Tice H."/>
            <person name="Bruce D."/>
            <person name="Pitluck S."/>
            <person name="Richardson P."/>
        </authorList>
    </citation>
    <scope>NUCLEOTIDE SEQUENCE [LARGE SCALE GENOMIC DNA]</scope>
    <source>
        <strain evidence="1 2">Nor1</strain>
    </source>
</reference>
<evidence type="ECO:0000313" key="1">
    <source>
        <dbReference type="EMBL" id="EAX46804.1"/>
    </source>
</evidence>
<comment type="caution">
    <text evidence="1">The sequence shown here is derived from an EMBL/GenBank/DDBJ whole genome shotgun (WGS) entry which is preliminary data.</text>
</comment>
<keyword evidence="2" id="KW-1185">Reference proteome</keyword>
<evidence type="ECO:0000313" key="2">
    <source>
        <dbReference type="Proteomes" id="UP000005139"/>
    </source>
</evidence>
<organism evidence="1 2">
    <name type="scientific">Thermosinus carboxydivorans Nor1</name>
    <dbReference type="NCBI Taxonomy" id="401526"/>
    <lineage>
        <taxon>Bacteria</taxon>
        <taxon>Bacillati</taxon>
        <taxon>Bacillota</taxon>
        <taxon>Negativicutes</taxon>
        <taxon>Selenomonadales</taxon>
        <taxon>Sporomusaceae</taxon>
        <taxon>Thermosinus</taxon>
    </lineage>
</organism>
<dbReference type="NCBIfam" id="NF038110">
    <property type="entry name" value="Lys_methyl_FliB"/>
    <property type="match status" value="1"/>
</dbReference>
<dbReference type="AlphaFoldDB" id="A1HT39"/>
<dbReference type="eggNOG" id="COG0727">
    <property type="taxonomic scope" value="Bacteria"/>
</dbReference>
<dbReference type="Proteomes" id="UP000005139">
    <property type="component" value="Unassembled WGS sequence"/>
</dbReference>
<sequence length="411" mass="46803">MKKLLQPQYVGKFACIGGACADSCCIGWRVTIDKDTYHKYRACPDDQLRALMDEQVTRTRDNKGADSYAKVRLRADGSCPFLSEEKLCLIQQKLGEQYLSNTCANYPRTINQVNDALERSLTMSCPEAARLALMDEKPMEFDEIAADVPAERLVINKKIDASAVRAAFKPERYFWELRVFIISLLQDRRFPLWVRLAVLGLFCQKLDELARTGQSKEIPVLIGTYLNRLDSGVLAEELANVPGQPVIQMLLVKELADERIFAGITNRRFLECFAEFLLGLNYTADAAKDEIGARYAEAGRDWYLPFIAKHGHMLEHYLVNYVFKTLFPFSGEKHVFDNYVLMAVHYAMLKVLLTGMAAHHKDKLGAEHALKLIQSFAKVVEHNNAYLKNVIRLLKDNKFDTLAHMVILVRD</sequence>